<name>A0A5S4T6E8_STRPY</name>
<dbReference type="PROSITE" id="PS51193">
    <property type="entry name" value="HELICASE_ATP_BIND_2"/>
    <property type="match status" value="1"/>
</dbReference>
<organism evidence="5 6">
    <name type="scientific">Streptococcus pyogenes</name>
    <dbReference type="NCBI Taxonomy" id="1314"/>
    <lineage>
        <taxon>Bacteria</taxon>
        <taxon>Bacillati</taxon>
        <taxon>Bacillota</taxon>
        <taxon>Bacilli</taxon>
        <taxon>Lactobacillales</taxon>
        <taxon>Streptococcaceae</taxon>
        <taxon>Streptococcus</taxon>
    </lineage>
</organism>
<dbReference type="GO" id="GO:0003676">
    <property type="term" value="F:nucleic acid binding"/>
    <property type="evidence" value="ECO:0007669"/>
    <property type="project" value="InterPro"/>
</dbReference>
<evidence type="ECO:0000256" key="2">
    <source>
        <dbReference type="ARBA" id="ARBA00022801"/>
    </source>
</evidence>
<dbReference type="OrthoDB" id="9803913at2"/>
<dbReference type="GO" id="GO:0004386">
    <property type="term" value="F:helicase activity"/>
    <property type="evidence" value="ECO:0007669"/>
    <property type="project" value="UniProtKB-KW"/>
</dbReference>
<dbReference type="SUPFAM" id="SSF52540">
    <property type="entry name" value="P-loop containing nucleoside triphosphate hydrolases"/>
    <property type="match status" value="1"/>
</dbReference>
<dbReference type="InterPro" id="IPR027417">
    <property type="entry name" value="P-loop_NTPase"/>
</dbReference>
<dbReference type="Pfam" id="PF00270">
    <property type="entry name" value="DEAD"/>
    <property type="match status" value="1"/>
</dbReference>
<dbReference type="EMBL" id="SJLL01000505">
    <property type="protein sequence ID" value="TYK91962.1"/>
    <property type="molecule type" value="Genomic_DNA"/>
</dbReference>
<keyword evidence="2" id="KW-0378">Hydrolase</keyword>
<keyword evidence="3" id="KW-0067">ATP-binding</keyword>
<dbReference type="InterPro" id="IPR014013">
    <property type="entry name" value="Helic_SF1/SF2_ATP-bd_DinG/Rad3"/>
</dbReference>
<accession>A0A5S4T6E8</accession>
<feature type="domain" description="Helicase ATP-binding" evidence="4">
    <location>
        <begin position="52"/>
        <end position="135"/>
    </location>
</feature>
<comment type="caution">
    <text evidence="5">The sequence shown here is derived from an EMBL/GenBank/DDBJ whole genome shotgun (WGS) entry which is preliminary data.</text>
</comment>
<dbReference type="Proteomes" id="UP000324058">
    <property type="component" value="Unassembled WGS sequence"/>
</dbReference>
<keyword evidence="5" id="KW-0347">Helicase</keyword>
<evidence type="ECO:0000259" key="4">
    <source>
        <dbReference type="PROSITE" id="PS51193"/>
    </source>
</evidence>
<dbReference type="Gene3D" id="3.40.50.300">
    <property type="entry name" value="P-loop containing nucleotide triphosphate hydrolases"/>
    <property type="match status" value="1"/>
</dbReference>
<evidence type="ECO:0000256" key="1">
    <source>
        <dbReference type="ARBA" id="ARBA00022741"/>
    </source>
</evidence>
<dbReference type="InterPro" id="IPR011545">
    <property type="entry name" value="DEAD/DEAH_box_helicase_dom"/>
</dbReference>
<dbReference type="AlphaFoldDB" id="A0A5S4T6E8"/>
<keyword evidence="1" id="KW-0547">Nucleotide-binding</keyword>
<gene>
    <name evidence="5" type="ORF">E0F66_12490</name>
</gene>
<evidence type="ECO:0000256" key="3">
    <source>
        <dbReference type="ARBA" id="ARBA00022840"/>
    </source>
</evidence>
<dbReference type="RefSeq" id="WP_148842692.1">
    <property type="nucleotide sequence ID" value="NZ_SJLL01000505.1"/>
</dbReference>
<evidence type="ECO:0000313" key="6">
    <source>
        <dbReference type="Proteomes" id="UP000324058"/>
    </source>
</evidence>
<proteinExistence type="predicted"/>
<protein>
    <submittedName>
        <fullName evidence="5">DEAD/DEAH box helicase</fullName>
    </submittedName>
</protein>
<sequence>ADNILYESYLVIEEVYQQQSLLSSPDLMELHGLFLRKESKALVPRKLSKDFAKKISLLGMEERPQQLEFAEKVEHLLEEHQTSFSQAQTGLGKTYGYLLPALNLESQAGVLVSVPTKILQNQIIQEEGQRLKEVF</sequence>
<feature type="non-terminal residue" evidence="5">
    <location>
        <position position="1"/>
    </location>
</feature>
<reference evidence="5 6" key="1">
    <citation type="submission" date="2019-02" db="EMBL/GenBank/DDBJ databases">
        <title>Novel genomic isolates of S. pyogenes and S. dysgalactiae subsp. equisimilis associated to necrotising fasciitis (NSTI).</title>
        <authorList>
            <person name="Barrantes I."/>
        </authorList>
    </citation>
    <scope>NUCLEOTIDE SEQUENCE [LARGE SCALE GENOMIC DNA]</scope>
    <source>
        <strain evidence="5 6">SPY2028</strain>
    </source>
</reference>
<dbReference type="GO" id="GO:0016787">
    <property type="term" value="F:hydrolase activity"/>
    <property type="evidence" value="ECO:0007669"/>
    <property type="project" value="UniProtKB-KW"/>
</dbReference>
<dbReference type="GO" id="GO:0005524">
    <property type="term" value="F:ATP binding"/>
    <property type="evidence" value="ECO:0007669"/>
    <property type="project" value="UniProtKB-KW"/>
</dbReference>
<feature type="non-terminal residue" evidence="5">
    <location>
        <position position="135"/>
    </location>
</feature>
<evidence type="ECO:0000313" key="5">
    <source>
        <dbReference type="EMBL" id="TYK91962.1"/>
    </source>
</evidence>